<dbReference type="Pfam" id="PF02911">
    <property type="entry name" value="Formyl_trans_C"/>
    <property type="match status" value="1"/>
</dbReference>
<dbReference type="InterPro" id="IPR005794">
    <property type="entry name" value="Fmt"/>
</dbReference>
<evidence type="ECO:0000259" key="6">
    <source>
        <dbReference type="Pfam" id="PF02911"/>
    </source>
</evidence>
<keyword evidence="4" id="KW-0648">Protein biosynthesis</keyword>
<dbReference type="NCBIfam" id="TIGR00460">
    <property type="entry name" value="fmt"/>
    <property type="match status" value="1"/>
</dbReference>
<dbReference type="InterPro" id="IPR044135">
    <property type="entry name" value="Met-tRNA-FMT_C"/>
</dbReference>
<dbReference type="SUPFAM" id="SSF50486">
    <property type="entry name" value="FMT C-terminal domain-like"/>
    <property type="match status" value="1"/>
</dbReference>
<feature type="domain" description="Formyl transferase C-terminal" evidence="6">
    <location>
        <begin position="205"/>
        <end position="280"/>
    </location>
</feature>
<dbReference type="RefSeq" id="WP_110858410.1">
    <property type="nucleotide sequence ID" value="NZ_LS991949.1"/>
</dbReference>
<evidence type="ECO:0000256" key="1">
    <source>
        <dbReference type="ARBA" id="ARBA00010699"/>
    </source>
</evidence>
<evidence type="ECO:0000256" key="3">
    <source>
        <dbReference type="ARBA" id="ARBA00022679"/>
    </source>
</evidence>
<dbReference type="Gene3D" id="3.40.50.12230">
    <property type="match status" value="1"/>
</dbReference>
<comment type="similarity">
    <text evidence="1">Belongs to the Fmt family.</text>
</comment>
<proteinExistence type="inferred from homology"/>
<dbReference type="EMBL" id="QKLP01000010">
    <property type="protein sequence ID" value="PYF42564.1"/>
    <property type="molecule type" value="Genomic_DNA"/>
</dbReference>
<comment type="caution">
    <text evidence="7">The sequence shown here is derived from an EMBL/GenBank/DDBJ whole genome shotgun (WGS) entry which is preliminary data.</text>
</comment>
<dbReference type="CDD" id="cd08646">
    <property type="entry name" value="FMT_core_Met-tRNA-FMT_N"/>
    <property type="match status" value="1"/>
</dbReference>
<dbReference type="InterPro" id="IPR011034">
    <property type="entry name" value="Formyl_transferase-like_C_sf"/>
</dbReference>
<evidence type="ECO:0000256" key="2">
    <source>
        <dbReference type="ARBA" id="ARBA00012261"/>
    </source>
</evidence>
<keyword evidence="3 7" id="KW-0808">Transferase</keyword>
<protein>
    <recommendedName>
        <fullName evidence="2">methionyl-tRNA formyltransferase</fullName>
        <ecNumber evidence="2">2.1.2.9</ecNumber>
    </recommendedName>
</protein>
<dbReference type="InterPro" id="IPR041711">
    <property type="entry name" value="Met-tRNA-FMT_N"/>
</dbReference>
<dbReference type="PROSITE" id="PS00373">
    <property type="entry name" value="GART"/>
    <property type="match status" value="1"/>
</dbReference>
<reference evidence="7 8" key="1">
    <citation type="submission" date="2018-06" db="EMBL/GenBank/DDBJ databases">
        <title>Genomic Encyclopedia of Archaeal and Bacterial Type Strains, Phase II (KMG-II): from individual species to whole genera.</title>
        <authorList>
            <person name="Goeker M."/>
        </authorList>
    </citation>
    <scope>NUCLEOTIDE SEQUENCE [LARGE SCALE GENOMIC DNA]</scope>
    <source>
        <strain evidence="7 8">ATCC 29103</strain>
    </source>
</reference>
<dbReference type="InterPro" id="IPR002376">
    <property type="entry name" value="Formyl_transf_N"/>
</dbReference>
<dbReference type="InterPro" id="IPR005793">
    <property type="entry name" value="Formyl_trans_C"/>
</dbReference>
<dbReference type="CDD" id="cd08704">
    <property type="entry name" value="Met_tRNA_FMT_C"/>
    <property type="match status" value="1"/>
</dbReference>
<organism evidence="7 8">
    <name type="scientific">Metamycoplasma alkalescens</name>
    <dbReference type="NCBI Taxonomy" id="45363"/>
    <lineage>
        <taxon>Bacteria</taxon>
        <taxon>Bacillati</taxon>
        <taxon>Mycoplasmatota</taxon>
        <taxon>Mycoplasmoidales</taxon>
        <taxon>Metamycoplasmataceae</taxon>
        <taxon>Metamycoplasma</taxon>
    </lineage>
</organism>
<dbReference type="PANTHER" id="PTHR11138">
    <property type="entry name" value="METHIONYL-TRNA FORMYLTRANSFERASE"/>
    <property type="match status" value="1"/>
</dbReference>
<dbReference type="GO" id="GO:0004479">
    <property type="term" value="F:methionyl-tRNA formyltransferase activity"/>
    <property type="evidence" value="ECO:0007669"/>
    <property type="project" value="UniProtKB-EC"/>
</dbReference>
<gene>
    <name evidence="7" type="ORF">BCF88_11019</name>
</gene>
<evidence type="ECO:0000313" key="7">
    <source>
        <dbReference type="EMBL" id="PYF42564.1"/>
    </source>
</evidence>
<dbReference type="GO" id="GO:0005829">
    <property type="term" value="C:cytosol"/>
    <property type="evidence" value="ECO:0007669"/>
    <property type="project" value="TreeGrafter"/>
</dbReference>
<evidence type="ECO:0000256" key="4">
    <source>
        <dbReference type="ARBA" id="ARBA00022917"/>
    </source>
</evidence>
<dbReference type="Pfam" id="PF00551">
    <property type="entry name" value="Formyl_trans_N"/>
    <property type="match status" value="1"/>
</dbReference>
<dbReference type="EC" id="2.1.2.9" evidence="2"/>
<evidence type="ECO:0000259" key="5">
    <source>
        <dbReference type="Pfam" id="PF00551"/>
    </source>
</evidence>
<evidence type="ECO:0000313" key="8">
    <source>
        <dbReference type="Proteomes" id="UP000247715"/>
    </source>
</evidence>
<dbReference type="AlphaFoldDB" id="A0A318U7Q8"/>
<name>A0A318U7Q8_9BACT</name>
<dbReference type="PANTHER" id="PTHR11138:SF5">
    <property type="entry name" value="METHIONYL-TRNA FORMYLTRANSFERASE, MITOCHONDRIAL"/>
    <property type="match status" value="1"/>
</dbReference>
<dbReference type="SUPFAM" id="SSF53328">
    <property type="entry name" value="Formyltransferase"/>
    <property type="match status" value="1"/>
</dbReference>
<accession>A0A318U7Q8</accession>
<dbReference type="InterPro" id="IPR001555">
    <property type="entry name" value="GART_AS"/>
</dbReference>
<feature type="domain" description="Formyl transferase N-terminal" evidence="5">
    <location>
        <begin position="3"/>
        <end position="177"/>
    </location>
</feature>
<sequence>MKKIKLVLAGTGEFSKTIFESLILDERFEIIALISQPNKEYDRKKNLILTPVAKLANQYSLKLYQPNKIKEIYDELAASDFDFFMTAAFGQLIPSNILELPKKLPLNVHGSILEKYRGAAPIQHALLNGDKKTGITLIEMVDKMDAGDILKEFSIEIDEADTALELFEKLGKQTAKVIGNWLVDIFNGNYQRRVQKEELVTFAKKIKNEDAELFETLTKKEALNKIRAFNDQPGAFILYNQKRLKIFRATDKKIKSPLKIKFQDGFLYLIEYQFEGKKKVIHEI</sequence>
<dbReference type="Proteomes" id="UP000247715">
    <property type="component" value="Unassembled WGS sequence"/>
</dbReference>
<dbReference type="InterPro" id="IPR036477">
    <property type="entry name" value="Formyl_transf_N_sf"/>
</dbReference>